<accession>A0A1H3FJ75</accession>
<keyword evidence="3" id="KW-1185">Reference proteome</keyword>
<protein>
    <submittedName>
        <fullName evidence="2">MTH538 TIR-like domain</fullName>
    </submittedName>
</protein>
<dbReference type="OrthoDB" id="9811746at2"/>
<dbReference type="Proteomes" id="UP000198539">
    <property type="component" value="Unassembled WGS sequence"/>
</dbReference>
<dbReference type="STRING" id="564137.SAMN04488238_14112"/>
<dbReference type="Gene3D" id="3.40.50.11200">
    <property type="match status" value="1"/>
</dbReference>
<dbReference type="Pfam" id="PF08937">
    <property type="entry name" value="ThsB_TIR"/>
    <property type="match status" value="1"/>
</dbReference>
<dbReference type="AlphaFoldDB" id="A0A1H3FJ75"/>
<dbReference type="InterPro" id="IPR015032">
    <property type="entry name" value="ThsB__TIR-like_domain"/>
</dbReference>
<sequence>MIGSPFNQVRPVRRDVFVSYHHGGDQTYYDSLSGTMHDRLRLFTDNSLERRINSSNHNYIMRRIRENYLHGSSCTIVLCGANTWRRKYVDWEIQASLAQQMGLVGIWLPTLSLLPNNGTEKPSRLQDNIDRWDGCRPPRRHRNVPTCR</sequence>
<dbReference type="InterPro" id="IPR036490">
    <property type="entry name" value="ThsB_TIR-like_sf"/>
</dbReference>
<evidence type="ECO:0000259" key="1">
    <source>
        <dbReference type="Pfam" id="PF08937"/>
    </source>
</evidence>
<dbReference type="SUPFAM" id="SSF52206">
    <property type="entry name" value="Hypothetical protein MTH538"/>
    <property type="match status" value="1"/>
</dbReference>
<gene>
    <name evidence="2" type="ORF">SAMN04488238_14112</name>
</gene>
<feature type="domain" description="Thoeris protein ThsB TIR-like" evidence="1">
    <location>
        <begin position="17"/>
        <end position="110"/>
    </location>
</feature>
<evidence type="ECO:0000313" key="3">
    <source>
        <dbReference type="Proteomes" id="UP000198539"/>
    </source>
</evidence>
<proteinExistence type="predicted"/>
<name>A0A1H3FJ75_9RHOB</name>
<dbReference type="EMBL" id="FNOM01000041">
    <property type="protein sequence ID" value="SDX91153.1"/>
    <property type="molecule type" value="Genomic_DNA"/>
</dbReference>
<reference evidence="2 3" key="1">
    <citation type="submission" date="2016-10" db="EMBL/GenBank/DDBJ databases">
        <authorList>
            <person name="de Groot N.N."/>
        </authorList>
    </citation>
    <scope>NUCLEOTIDE SEQUENCE [LARGE SCALE GENOMIC DNA]</scope>
    <source>
        <strain evidence="2 3">CGMCC 1.8894</strain>
    </source>
</reference>
<organism evidence="2 3">
    <name type="scientific">Roseicitreum antarcticum</name>
    <dbReference type="NCBI Taxonomy" id="564137"/>
    <lineage>
        <taxon>Bacteria</taxon>
        <taxon>Pseudomonadati</taxon>
        <taxon>Pseudomonadota</taxon>
        <taxon>Alphaproteobacteria</taxon>
        <taxon>Rhodobacterales</taxon>
        <taxon>Paracoccaceae</taxon>
        <taxon>Roseicitreum</taxon>
    </lineage>
</organism>
<evidence type="ECO:0000313" key="2">
    <source>
        <dbReference type="EMBL" id="SDX91153.1"/>
    </source>
</evidence>